<dbReference type="NCBIfam" id="NF041022">
    <property type="entry name" value="rodlin_AB"/>
    <property type="match status" value="1"/>
</dbReference>
<organism evidence="3 4">
    <name type="scientific">Streptomyces hazeniae</name>
    <dbReference type="NCBI Taxonomy" id="3075538"/>
    <lineage>
        <taxon>Bacteria</taxon>
        <taxon>Bacillati</taxon>
        <taxon>Actinomycetota</taxon>
        <taxon>Actinomycetes</taxon>
        <taxon>Kitasatosporales</taxon>
        <taxon>Streptomycetaceae</taxon>
        <taxon>Streptomyces</taxon>
    </lineage>
</organism>
<evidence type="ECO:0000313" key="4">
    <source>
        <dbReference type="Proteomes" id="UP001183414"/>
    </source>
</evidence>
<feature type="chain" id="PRO_5046628951" evidence="2">
    <location>
        <begin position="24"/>
        <end position="141"/>
    </location>
</feature>
<feature type="signal peptide" evidence="2">
    <location>
        <begin position="1"/>
        <end position="23"/>
    </location>
</feature>
<evidence type="ECO:0000256" key="2">
    <source>
        <dbReference type="SAM" id="SignalP"/>
    </source>
</evidence>
<keyword evidence="2" id="KW-0732">Signal</keyword>
<dbReference type="Pfam" id="PF25848">
    <property type="entry name" value="Rodlin"/>
    <property type="match status" value="1"/>
</dbReference>
<evidence type="ECO:0000256" key="1">
    <source>
        <dbReference type="SAM" id="MobiDB-lite"/>
    </source>
</evidence>
<accession>A0ABU2NTD7</accession>
<dbReference type="Proteomes" id="UP001183414">
    <property type="component" value="Unassembled WGS sequence"/>
</dbReference>
<dbReference type="InterPro" id="IPR047736">
    <property type="entry name" value="RdlA/B-like"/>
</dbReference>
<keyword evidence="4" id="KW-1185">Reference proteome</keyword>
<gene>
    <name evidence="3" type="ORF">RM572_15895</name>
</gene>
<proteinExistence type="predicted"/>
<dbReference type="EMBL" id="JAVREQ010000013">
    <property type="protein sequence ID" value="MDT0380240.1"/>
    <property type="molecule type" value="Genomic_DNA"/>
</dbReference>
<name>A0ABU2NTD7_9ACTN</name>
<sequence>MLKKVFATAAVAASVVGASGAVAAPAMAVGDVNENVTTQNGNNSDQVYGNTTTGGHMSPNMALVNGSLNKPCVAVPVTKTNVLNGLGLIAGVNVNDVLTSQNNQNCTENSTQVDGDDPLSHLLSDGVPVLSQNGAGNGNGE</sequence>
<evidence type="ECO:0000313" key="3">
    <source>
        <dbReference type="EMBL" id="MDT0380240.1"/>
    </source>
</evidence>
<protein>
    <submittedName>
        <fullName evidence="3">Rodlin</fullName>
    </submittedName>
</protein>
<reference evidence="4" key="1">
    <citation type="submission" date="2023-07" db="EMBL/GenBank/DDBJ databases">
        <title>30 novel species of actinomycetes from the DSMZ collection.</title>
        <authorList>
            <person name="Nouioui I."/>
        </authorList>
    </citation>
    <scope>NUCLEOTIDE SEQUENCE [LARGE SCALE GENOMIC DNA]</scope>
    <source>
        <strain evidence="4">DSM 42041</strain>
    </source>
</reference>
<feature type="region of interest" description="Disordered" evidence="1">
    <location>
        <begin position="107"/>
        <end position="141"/>
    </location>
</feature>
<dbReference type="RefSeq" id="WP_311674000.1">
    <property type="nucleotide sequence ID" value="NZ_JAVREQ010000013.1"/>
</dbReference>
<comment type="caution">
    <text evidence="3">The sequence shown here is derived from an EMBL/GenBank/DDBJ whole genome shotgun (WGS) entry which is preliminary data.</text>
</comment>